<dbReference type="RefSeq" id="WP_257448898.1">
    <property type="nucleotide sequence ID" value="NZ_JANIPJ010000014.1"/>
</dbReference>
<name>A0A9X2MT11_9BACL</name>
<comment type="caution">
    <text evidence="1">The sequence shown here is derived from an EMBL/GenBank/DDBJ whole genome shotgun (WGS) entry which is preliminary data.</text>
</comment>
<dbReference type="EMBL" id="JANIPJ010000014">
    <property type="protein sequence ID" value="MCR2805920.1"/>
    <property type="molecule type" value="Genomic_DNA"/>
</dbReference>
<evidence type="ECO:0008006" key="3">
    <source>
        <dbReference type="Google" id="ProtNLM"/>
    </source>
</evidence>
<accession>A0A9X2MT11</accession>
<proteinExistence type="predicted"/>
<dbReference type="InterPro" id="IPR011008">
    <property type="entry name" value="Dimeric_a/b-barrel"/>
</dbReference>
<dbReference type="Gene3D" id="3.30.70.1060">
    <property type="entry name" value="Dimeric alpha+beta barrel"/>
    <property type="match status" value="1"/>
</dbReference>
<organism evidence="1 2">
    <name type="scientific">Paenibacillus soyae</name>
    <dbReference type="NCBI Taxonomy" id="2969249"/>
    <lineage>
        <taxon>Bacteria</taxon>
        <taxon>Bacillati</taxon>
        <taxon>Bacillota</taxon>
        <taxon>Bacilli</taxon>
        <taxon>Bacillales</taxon>
        <taxon>Paenibacillaceae</taxon>
        <taxon>Paenibacillus</taxon>
    </lineage>
</organism>
<reference evidence="1" key="1">
    <citation type="submission" date="2022-08" db="EMBL/GenBank/DDBJ databases">
        <title>The genomic sequence of strain Paenibacillus sp. SCIV0701.</title>
        <authorList>
            <person name="Zhao H."/>
        </authorList>
    </citation>
    <scope>NUCLEOTIDE SEQUENCE</scope>
    <source>
        <strain evidence="1">SCIV0701</strain>
    </source>
</reference>
<keyword evidence="2" id="KW-1185">Reference proteome</keyword>
<gene>
    <name evidence="1" type="ORF">NQZ67_18720</name>
</gene>
<sequence>MRFMIMLMATRETEAGLPLLVQDSEMDRFHELLSRDDALIAADRLMPSSAGLRVSCKPAGEGCTVEAGPFDEGRMLTEVMVVEADSIEEVLERVVGLGRFAGGGGLEVEIRVIRNHAAQVEDRSASAMEAELRDQMSMLNNRRGVKL</sequence>
<dbReference type="AlphaFoldDB" id="A0A9X2MT11"/>
<protein>
    <recommendedName>
        <fullName evidence="3">YCII-related domain-containing protein</fullName>
    </recommendedName>
</protein>
<evidence type="ECO:0000313" key="2">
    <source>
        <dbReference type="Proteomes" id="UP001141950"/>
    </source>
</evidence>
<evidence type="ECO:0000313" key="1">
    <source>
        <dbReference type="EMBL" id="MCR2805920.1"/>
    </source>
</evidence>
<dbReference type="SUPFAM" id="SSF54909">
    <property type="entry name" value="Dimeric alpha+beta barrel"/>
    <property type="match status" value="1"/>
</dbReference>
<dbReference type="Proteomes" id="UP001141950">
    <property type="component" value="Unassembled WGS sequence"/>
</dbReference>